<evidence type="ECO:0000256" key="1">
    <source>
        <dbReference type="SAM" id="MobiDB-lite"/>
    </source>
</evidence>
<dbReference type="EMBL" id="FRBH01000007">
    <property type="protein sequence ID" value="SHL22985.1"/>
    <property type="molecule type" value="Genomic_DNA"/>
</dbReference>
<dbReference type="SUPFAM" id="SSF56935">
    <property type="entry name" value="Porins"/>
    <property type="match status" value="1"/>
</dbReference>
<feature type="region of interest" description="Disordered" evidence="1">
    <location>
        <begin position="278"/>
        <end position="303"/>
    </location>
</feature>
<dbReference type="AlphaFoldDB" id="A0A1M6YXZ8"/>
<name>A0A1M6YXZ8_9FLAO</name>
<evidence type="ECO:0000313" key="3">
    <source>
        <dbReference type="EMBL" id="SHL22985.1"/>
    </source>
</evidence>
<dbReference type="STRING" id="1434701.SAMN05443634_10785"/>
<gene>
    <name evidence="3" type="ORF">SAMN05443634_10785</name>
</gene>
<dbReference type="InterPro" id="IPR008969">
    <property type="entry name" value="CarboxyPept-like_regulatory"/>
</dbReference>
<organism evidence="3 4">
    <name type="scientific">Chishuiella changwenlii</name>
    <dbReference type="NCBI Taxonomy" id="1434701"/>
    <lineage>
        <taxon>Bacteria</taxon>
        <taxon>Pseudomonadati</taxon>
        <taxon>Bacteroidota</taxon>
        <taxon>Flavobacteriia</taxon>
        <taxon>Flavobacteriales</taxon>
        <taxon>Weeksellaceae</taxon>
        <taxon>Chishuiella</taxon>
    </lineage>
</organism>
<feature type="domain" description="Outer membrane protein beta-barrel" evidence="2">
    <location>
        <begin position="432"/>
        <end position="885"/>
    </location>
</feature>
<dbReference type="Proteomes" id="UP000184120">
    <property type="component" value="Unassembled WGS sequence"/>
</dbReference>
<protein>
    <submittedName>
        <fullName evidence="3">Outer membrane protein beta-barrel family protein</fullName>
    </submittedName>
</protein>
<evidence type="ECO:0000313" key="4">
    <source>
        <dbReference type="Proteomes" id="UP000184120"/>
    </source>
</evidence>
<sequence>MKFIIALFFSFCAIFSFGQEKKIIITGKVTDALNLPLIDADVSLRSKSDSTKILSVFTDEEGAFKLEISAQDNKSYILISDPLEGTFKKEFETIKNNIDLGTIVINPMVYDLKEVVINNVEAIVVKNDTIEYNAGSYKVKPDANLEALLRELPGFEMDDNGAITVNGKDVNEILIDGESFFGTDGKVALENLPADIIKKVQVSDFKTRNEKFSGERSKSNKSSLNITLKEDKKKGYMLKATGGFGTNNHYEGSIMANYFKGNRRLSLIGSSSDITASGMVNGEGSRGRGGMGRRSSNGITTNTSVGLNYNDQLNDNLKIGTDYRLNHSYNKNENLTRQQNLNPDNIFTTTSNNKTNNETYGHNFGTNLEYTKNNTKIFIYPSFNNSSSTSTTIGDSESVNEDEVLKNTTTSNNKTKTNANSFSNLLSVYQRFKNKSYLDFSSTISVGKTDATTREISSAIFYDDSRENTNRNVNTSNISKNNSYNFDLKYTLPITDSINVSVGSAYNFSDSETNNYSLNFNEATGQFEDVNTDLTRLFSTKANIINPYAQFLLNKAKLSATLQLGTNIYKQDNFGVYKGSSEQLTINEILPQLEGNIRYQTENNMWMLMYNYTTSLASSSQLLAIEDQSSLTSTIIGNPNLNPNKSHNINLMFGNFDRKTRQGFNANLGYTYNESSIVNSIVTDENLTRRITYENVSGNYSLNGNFSFNKQYQKGVNKFRVNFGLSAGYGLIQGLNEGLKYEAYNTRISPNLRLNWDYGDYLTISPSYRLNFTKSKYENYQINGQDNVTHNLGIRTITTWPKNLSWTNDFSYNYNSRMAAGFTRDFFLWNTSLTYRFFNDKLEAGVKVYDILSQNNSFTRTISDQYIQDQQNNILTRFVMFTLTFNLNQFGGKSNRPDNGSRPNDGNRGGRMRF</sequence>
<evidence type="ECO:0000259" key="2">
    <source>
        <dbReference type="Pfam" id="PF14905"/>
    </source>
</evidence>
<dbReference type="SUPFAM" id="SSF49464">
    <property type="entry name" value="Carboxypeptidase regulatory domain-like"/>
    <property type="match status" value="1"/>
</dbReference>
<feature type="region of interest" description="Disordered" evidence="1">
    <location>
        <begin position="892"/>
        <end position="914"/>
    </location>
</feature>
<dbReference type="Pfam" id="PF14905">
    <property type="entry name" value="OMP_b-brl_3"/>
    <property type="match status" value="1"/>
</dbReference>
<accession>A0A1M6YXZ8</accession>
<feature type="compositionally biased region" description="Polar residues" evidence="1">
    <location>
        <begin position="892"/>
        <end position="904"/>
    </location>
</feature>
<proteinExistence type="predicted"/>
<dbReference type="InterPro" id="IPR041700">
    <property type="entry name" value="OMP_b-brl_3"/>
</dbReference>
<reference evidence="4" key="1">
    <citation type="submission" date="2016-11" db="EMBL/GenBank/DDBJ databases">
        <authorList>
            <person name="Varghese N."/>
            <person name="Submissions S."/>
        </authorList>
    </citation>
    <scope>NUCLEOTIDE SEQUENCE [LARGE SCALE GENOMIC DNA]</scope>
    <source>
        <strain evidence="4">DSM 27989</strain>
    </source>
</reference>